<accession>D9STJ7</accession>
<dbReference type="SUPFAM" id="SSF53163">
    <property type="entry name" value="HybD-like"/>
    <property type="match status" value="1"/>
</dbReference>
<dbReference type="Pfam" id="PF06866">
    <property type="entry name" value="DUF1256"/>
    <property type="match status" value="1"/>
</dbReference>
<proteinExistence type="predicted"/>
<gene>
    <name evidence="1" type="ordered locus">Clocel_3041</name>
</gene>
<evidence type="ECO:0000313" key="2">
    <source>
        <dbReference type="Proteomes" id="UP000002730"/>
    </source>
</evidence>
<dbReference type="InterPro" id="IPR009665">
    <property type="entry name" value="YyaC"/>
</dbReference>
<evidence type="ECO:0000313" key="1">
    <source>
        <dbReference type="EMBL" id="ADL52731.1"/>
    </source>
</evidence>
<protein>
    <submittedName>
        <fullName evidence="1">Sporulation protein YyaC</fullName>
    </submittedName>
</protein>
<dbReference type="EMBL" id="CP002160">
    <property type="protein sequence ID" value="ADL52731.1"/>
    <property type="molecule type" value="Genomic_DNA"/>
</dbReference>
<dbReference type="Proteomes" id="UP000002730">
    <property type="component" value="Chromosome"/>
</dbReference>
<dbReference type="InterPro" id="IPR023430">
    <property type="entry name" value="Pept_HybD-like_dom_sf"/>
</dbReference>
<dbReference type="KEGG" id="ccb:Clocel_3041"/>
<name>D9STJ7_CLOC7</name>
<dbReference type="AlphaFoldDB" id="D9STJ7"/>
<dbReference type="eggNOG" id="ENOG50313RY">
    <property type="taxonomic scope" value="Bacteria"/>
</dbReference>
<dbReference type="HOGENOM" id="CLU_104063_0_0_9"/>
<reference evidence="1 2" key="1">
    <citation type="submission" date="2010-08" db="EMBL/GenBank/DDBJ databases">
        <title>Complete sequence of Clostridium cellulovorans 743B.</title>
        <authorList>
            <consortium name="US DOE Joint Genome Institute"/>
            <person name="Lucas S."/>
            <person name="Copeland A."/>
            <person name="Lapidus A."/>
            <person name="Cheng J.-F."/>
            <person name="Bruce D."/>
            <person name="Goodwin L."/>
            <person name="Pitluck S."/>
            <person name="Chertkov O."/>
            <person name="Detter J.C."/>
            <person name="Han C."/>
            <person name="Tapia R."/>
            <person name="Land M."/>
            <person name="Hauser L."/>
            <person name="Chang Y.-J."/>
            <person name="Jeffries C."/>
            <person name="Kyrpides N."/>
            <person name="Ivanova N."/>
            <person name="Mikhailova N."/>
            <person name="Hemme C.L."/>
            <person name="Woyke T."/>
        </authorList>
    </citation>
    <scope>NUCLEOTIDE SEQUENCE [LARGE SCALE GENOMIC DNA]</scope>
    <source>
        <strain evidence="2">ATCC 35296 / DSM 3052 / OCM 3 / 743B</strain>
    </source>
</reference>
<dbReference type="OrthoDB" id="9815953at2"/>
<dbReference type="STRING" id="573061.Clocel_3041"/>
<keyword evidence="2" id="KW-1185">Reference proteome</keyword>
<dbReference type="NCBIfam" id="TIGR02841">
    <property type="entry name" value="spore_YyaC"/>
    <property type="match status" value="1"/>
</dbReference>
<sequence>MKKARANYLNQSAYCELGDFLKDLITNDTIIICIGTDRCIGDCLGPLVGTLLKKKLFPLPVYGTIKNPIHALNLEESVKRIKCLHPKASVIGIDACLGSSDNIGEIQIRPFPIHPGKGVGKTLPDVGDISIIGIVDSCDNNELFTNRNIRLDLIMDMAEVITDTLIYAYSLYKKL</sequence>
<organism evidence="1 2">
    <name type="scientific">Clostridium cellulovorans (strain ATCC 35296 / DSM 3052 / OCM 3 / 743B)</name>
    <dbReference type="NCBI Taxonomy" id="573061"/>
    <lineage>
        <taxon>Bacteria</taxon>
        <taxon>Bacillati</taxon>
        <taxon>Bacillota</taxon>
        <taxon>Clostridia</taxon>
        <taxon>Eubacteriales</taxon>
        <taxon>Clostridiaceae</taxon>
        <taxon>Clostridium</taxon>
    </lineage>
</organism>
<dbReference type="RefSeq" id="WP_010075826.1">
    <property type="nucleotide sequence ID" value="NC_014393.1"/>
</dbReference>